<dbReference type="Proteomes" id="UP000827976">
    <property type="component" value="Chromosome 2"/>
</dbReference>
<accession>A0ACB7WPP0</accession>
<comment type="caution">
    <text evidence="1">The sequence shown here is derived from an EMBL/GenBank/DDBJ whole genome shotgun (WGS) entry which is preliminary data.</text>
</comment>
<proteinExistence type="predicted"/>
<sequence>MLMLPCNQNKLRILSVHFLGAIKETQGHGTCKSKMGVGK</sequence>
<gene>
    <name evidence="1" type="ORF">IHE45_02G027000</name>
</gene>
<organism evidence="1 2">
    <name type="scientific">Dioscorea alata</name>
    <name type="common">Purple yam</name>
    <dbReference type="NCBI Taxonomy" id="55571"/>
    <lineage>
        <taxon>Eukaryota</taxon>
        <taxon>Viridiplantae</taxon>
        <taxon>Streptophyta</taxon>
        <taxon>Embryophyta</taxon>
        <taxon>Tracheophyta</taxon>
        <taxon>Spermatophyta</taxon>
        <taxon>Magnoliopsida</taxon>
        <taxon>Liliopsida</taxon>
        <taxon>Dioscoreales</taxon>
        <taxon>Dioscoreaceae</taxon>
        <taxon>Dioscorea</taxon>
    </lineage>
</organism>
<evidence type="ECO:0000313" key="1">
    <source>
        <dbReference type="EMBL" id="KAH7690160.1"/>
    </source>
</evidence>
<protein>
    <submittedName>
        <fullName evidence="1">Uncharacterized protein</fullName>
    </submittedName>
</protein>
<keyword evidence="2" id="KW-1185">Reference proteome</keyword>
<dbReference type="EMBL" id="CM037012">
    <property type="protein sequence ID" value="KAH7690160.1"/>
    <property type="molecule type" value="Genomic_DNA"/>
</dbReference>
<reference evidence="2" key="1">
    <citation type="journal article" date="2022" name="Nat. Commun.">
        <title>Chromosome evolution and the genetic basis of agronomically important traits in greater yam.</title>
        <authorList>
            <person name="Bredeson J.V."/>
            <person name="Lyons J.B."/>
            <person name="Oniyinde I.O."/>
            <person name="Okereke N.R."/>
            <person name="Kolade O."/>
            <person name="Nnabue I."/>
            <person name="Nwadili C.O."/>
            <person name="Hribova E."/>
            <person name="Parker M."/>
            <person name="Nwogha J."/>
            <person name="Shu S."/>
            <person name="Carlson J."/>
            <person name="Kariba R."/>
            <person name="Muthemba S."/>
            <person name="Knop K."/>
            <person name="Barton G.J."/>
            <person name="Sherwood A.V."/>
            <person name="Lopez-Montes A."/>
            <person name="Asiedu R."/>
            <person name="Jamnadass R."/>
            <person name="Muchugi A."/>
            <person name="Goodstein D."/>
            <person name="Egesi C.N."/>
            <person name="Featherston J."/>
            <person name="Asfaw A."/>
            <person name="Simpson G.G."/>
            <person name="Dolezel J."/>
            <person name="Hendre P.S."/>
            <person name="Van Deynze A."/>
            <person name="Kumar P.L."/>
            <person name="Obidiegwu J.E."/>
            <person name="Bhattacharjee R."/>
            <person name="Rokhsar D.S."/>
        </authorList>
    </citation>
    <scope>NUCLEOTIDE SEQUENCE [LARGE SCALE GENOMIC DNA]</scope>
    <source>
        <strain evidence="2">cv. TDa95/00328</strain>
    </source>
</reference>
<evidence type="ECO:0000313" key="2">
    <source>
        <dbReference type="Proteomes" id="UP000827976"/>
    </source>
</evidence>
<name>A0ACB7WPP0_DIOAL</name>